<evidence type="ECO:0000313" key="3">
    <source>
        <dbReference type="Proteomes" id="UP001219518"/>
    </source>
</evidence>
<reference evidence="2" key="1">
    <citation type="submission" date="2021-07" db="EMBL/GenBank/DDBJ databases">
        <authorList>
            <person name="Catto M.A."/>
            <person name="Jacobson A."/>
            <person name="Kennedy G."/>
            <person name="Labadie P."/>
            <person name="Hunt B.G."/>
            <person name="Srinivasan R."/>
        </authorList>
    </citation>
    <scope>NUCLEOTIDE SEQUENCE</scope>
    <source>
        <strain evidence="2">PL_HMW_Pooled</strain>
        <tissue evidence="2">Head</tissue>
    </source>
</reference>
<dbReference type="EMBL" id="JAHWGI010000128">
    <property type="protein sequence ID" value="KAK3909854.1"/>
    <property type="molecule type" value="Genomic_DNA"/>
</dbReference>
<reference evidence="2" key="2">
    <citation type="journal article" date="2023" name="BMC Genomics">
        <title>Pest status, molecular evolution, and epigenetic factors derived from the genome assembly of Frankliniella fusca, a thysanopteran phytovirus vector.</title>
        <authorList>
            <person name="Catto M.A."/>
            <person name="Labadie P.E."/>
            <person name="Jacobson A.L."/>
            <person name="Kennedy G.G."/>
            <person name="Srinivasan R."/>
            <person name="Hunt B.G."/>
        </authorList>
    </citation>
    <scope>NUCLEOTIDE SEQUENCE</scope>
    <source>
        <strain evidence="2">PL_HMW_Pooled</strain>
    </source>
</reference>
<organism evidence="2 3">
    <name type="scientific">Frankliniella fusca</name>
    <dbReference type="NCBI Taxonomy" id="407009"/>
    <lineage>
        <taxon>Eukaryota</taxon>
        <taxon>Metazoa</taxon>
        <taxon>Ecdysozoa</taxon>
        <taxon>Arthropoda</taxon>
        <taxon>Hexapoda</taxon>
        <taxon>Insecta</taxon>
        <taxon>Pterygota</taxon>
        <taxon>Neoptera</taxon>
        <taxon>Paraneoptera</taxon>
        <taxon>Thysanoptera</taxon>
        <taxon>Terebrantia</taxon>
        <taxon>Thripoidea</taxon>
        <taxon>Thripidae</taxon>
        <taxon>Frankliniella</taxon>
    </lineage>
</organism>
<evidence type="ECO:0000313" key="2">
    <source>
        <dbReference type="EMBL" id="KAK3909854.1"/>
    </source>
</evidence>
<comment type="caution">
    <text evidence="2">The sequence shown here is derived from an EMBL/GenBank/DDBJ whole genome shotgun (WGS) entry which is preliminary data.</text>
</comment>
<sequence length="247" mass="27905">MTRETRNNKAEAKAEAKAEVKTDTSVPVEVLDRIVNKVAEKFQELISQQTATLQSLSGEIQSLREDSNKKDEEIQKLKLFADHARARLDELEQYGRRNTLLKELCNLRIFGVHESAGEKVEDLVLDLASKMDSNISQSCIDRAHRVGKKIAGKPRPIIVKFTAYANRREMFSKKKSLKGTPVSIVEDLTKPRASLLKMVSQTYPKNNVWTSDGVILLRYDDKVIRIVTGSDLDSTYLKYPPGKGENK</sequence>
<dbReference type="Gene3D" id="3.30.70.1820">
    <property type="entry name" value="L1 transposable element, RRM domain"/>
    <property type="match status" value="1"/>
</dbReference>
<dbReference type="InterPro" id="IPR004244">
    <property type="entry name" value="Transposase_22"/>
</dbReference>
<dbReference type="Proteomes" id="UP001219518">
    <property type="component" value="Unassembled WGS sequence"/>
</dbReference>
<dbReference type="AlphaFoldDB" id="A0AAE1GVQ2"/>
<feature type="coiled-coil region" evidence="1">
    <location>
        <begin position="46"/>
        <end position="73"/>
    </location>
</feature>
<dbReference type="PANTHER" id="PTHR11505">
    <property type="entry name" value="L1 TRANSPOSABLE ELEMENT-RELATED"/>
    <property type="match status" value="1"/>
</dbReference>
<evidence type="ECO:0000256" key="1">
    <source>
        <dbReference type="SAM" id="Coils"/>
    </source>
</evidence>
<protein>
    <submittedName>
        <fullName evidence="2">Protein unc-13-like protein C</fullName>
    </submittedName>
</protein>
<gene>
    <name evidence="2" type="ORF">KUF71_019863</name>
</gene>
<name>A0AAE1GVQ2_9NEOP</name>
<accession>A0AAE1GVQ2</accession>
<keyword evidence="1" id="KW-0175">Coiled coil</keyword>
<keyword evidence="3" id="KW-1185">Reference proteome</keyword>
<proteinExistence type="predicted"/>